<reference evidence="1" key="1">
    <citation type="journal article" date="2021" name="New Phytol.">
        <title>Evolutionary innovations through gain and loss of genes in the ectomycorrhizal Boletales.</title>
        <authorList>
            <person name="Wu G."/>
            <person name="Miyauchi S."/>
            <person name="Morin E."/>
            <person name="Kuo A."/>
            <person name="Drula E."/>
            <person name="Varga T."/>
            <person name="Kohler A."/>
            <person name="Feng B."/>
            <person name="Cao Y."/>
            <person name="Lipzen A."/>
            <person name="Daum C."/>
            <person name="Hundley H."/>
            <person name="Pangilinan J."/>
            <person name="Johnson J."/>
            <person name="Barry K."/>
            <person name="LaButti K."/>
            <person name="Ng V."/>
            <person name="Ahrendt S."/>
            <person name="Min B."/>
            <person name="Choi I.G."/>
            <person name="Park H."/>
            <person name="Plett J.M."/>
            <person name="Magnuson J."/>
            <person name="Spatafora J.W."/>
            <person name="Nagy L.G."/>
            <person name="Henrissat B."/>
            <person name="Grigoriev I.V."/>
            <person name="Yang Z.L."/>
            <person name="Xu J."/>
            <person name="Martin F.M."/>
        </authorList>
    </citation>
    <scope>NUCLEOTIDE SEQUENCE</scope>
    <source>
        <strain evidence="1">KUC20120723A-06</strain>
    </source>
</reference>
<protein>
    <submittedName>
        <fullName evidence="1">Uncharacterized protein</fullName>
    </submittedName>
</protein>
<dbReference type="Proteomes" id="UP000790709">
    <property type="component" value="Unassembled WGS sequence"/>
</dbReference>
<evidence type="ECO:0000313" key="1">
    <source>
        <dbReference type="EMBL" id="KAH7921933.1"/>
    </source>
</evidence>
<sequence length="338" mass="36600">MPWAPDETHAQLDAEAAWLHGCIFAGVGYGAILVLFAICSYTLWGRIRARSTRTRSSVYLFIYASISFSLVTATFATISRATQLAFINDRDFPGGPAAYEDDTFSIPLSIVSSVSYVLASWWTDLLMLWRCMVIYQDCRALTKAATVGVSGLVFLASVVLGILWLIQVSSPSSSPYQDTAMGINFTAPFVAVGLMVNITVTIMIVGRLLYYRHRVVSAFGPRMSLYTSLTAILVESASLYSASSFFFIIPFVAGSSFANAPMQIMPETEVVASLLIICRVLQGKAWSSGAIAEISSGRIISVPLQSPHGVSVLSDMRFEQGPRETQVGTGSRASECAV</sequence>
<name>A0ACB8B9P1_9AGAM</name>
<accession>A0ACB8B9P1</accession>
<organism evidence="1 2">
    <name type="scientific">Leucogyrophana mollusca</name>
    <dbReference type="NCBI Taxonomy" id="85980"/>
    <lineage>
        <taxon>Eukaryota</taxon>
        <taxon>Fungi</taxon>
        <taxon>Dikarya</taxon>
        <taxon>Basidiomycota</taxon>
        <taxon>Agaricomycotina</taxon>
        <taxon>Agaricomycetes</taxon>
        <taxon>Agaricomycetidae</taxon>
        <taxon>Boletales</taxon>
        <taxon>Boletales incertae sedis</taxon>
        <taxon>Leucogyrophana</taxon>
    </lineage>
</organism>
<proteinExistence type="predicted"/>
<comment type="caution">
    <text evidence="1">The sequence shown here is derived from an EMBL/GenBank/DDBJ whole genome shotgun (WGS) entry which is preliminary data.</text>
</comment>
<gene>
    <name evidence="1" type="ORF">BV22DRAFT_1018356</name>
</gene>
<keyword evidence="2" id="KW-1185">Reference proteome</keyword>
<evidence type="ECO:0000313" key="2">
    <source>
        <dbReference type="Proteomes" id="UP000790709"/>
    </source>
</evidence>
<dbReference type="EMBL" id="MU266505">
    <property type="protein sequence ID" value="KAH7921933.1"/>
    <property type="molecule type" value="Genomic_DNA"/>
</dbReference>